<dbReference type="Gene3D" id="1.10.1410.40">
    <property type="match status" value="1"/>
</dbReference>
<evidence type="ECO:0000313" key="5">
    <source>
        <dbReference type="EMBL" id="KAK3100115.1"/>
    </source>
</evidence>
<dbReference type="Gene3D" id="3.30.460.90">
    <property type="match status" value="1"/>
</dbReference>
<comment type="caution">
    <text evidence="5">The sequence shown here is derived from an EMBL/GenBank/DDBJ whole genome shotgun (WGS) entry which is preliminary data.</text>
</comment>
<feature type="compositionally biased region" description="Basic and acidic residues" evidence="2">
    <location>
        <begin position="315"/>
        <end position="339"/>
    </location>
</feature>
<dbReference type="Proteomes" id="UP001186944">
    <property type="component" value="Unassembled WGS sequence"/>
</dbReference>
<name>A0AA89BZF7_PINIB</name>
<dbReference type="PANTHER" id="PTHR10656">
    <property type="entry name" value="CELL FATE DETERMINING PROTEIN MAB21-RELATED"/>
    <property type="match status" value="1"/>
</dbReference>
<dbReference type="Pfam" id="PF20266">
    <property type="entry name" value="Mab-21_C"/>
    <property type="match status" value="1"/>
</dbReference>
<keyword evidence="6" id="KW-1185">Reference proteome</keyword>
<dbReference type="Pfam" id="PF03281">
    <property type="entry name" value="Mab-21"/>
    <property type="match status" value="1"/>
</dbReference>
<evidence type="ECO:0000256" key="2">
    <source>
        <dbReference type="SAM" id="MobiDB-lite"/>
    </source>
</evidence>
<organism evidence="5 6">
    <name type="scientific">Pinctada imbricata</name>
    <name type="common">Atlantic pearl-oyster</name>
    <name type="synonym">Pinctada martensii</name>
    <dbReference type="NCBI Taxonomy" id="66713"/>
    <lineage>
        <taxon>Eukaryota</taxon>
        <taxon>Metazoa</taxon>
        <taxon>Spiralia</taxon>
        <taxon>Lophotrochozoa</taxon>
        <taxon>Mollusca</taxon>
        <taxon>Bivalvia</taxon>
        <taxon>Autobranchia</taxon>
        <taxon>Pteriomorphia</taxon>
        <taxon>Pterioida</taxon>
        <taxon>Pterioidea</taxon>
        <taxon>Pteriidae</taxon>
        <taxon>Pinctada</taxon>
    </lineage>
</organism>
<evidence type="ECO:0008006" key="7">
    <source>
        <dbReference type="Google" id="ProtNLM"/>
    </source>
</evidence>
<evidence type="ECO:0000259" key="4">
    <source>
        <dbReference type="Pfam" id="PF20266"/>
    </source>
</evidence>
<dbReference type="SMART" id="SM01265">
    <property type="entry name" value="Mab-21"/>
    <property type="match status" value="1"/>
</dbReference>
<feature type="domain" description="Mab-21-like HhH/H2TH-like" evidence="4">
    <location>
        <begin position="363"/>
        <end position="428"/>
    </location>
</feature>
<dbReference type="InterPro" id="IPR024810">
    <property type="entry name" value="MAB21L/cGLR"/>
</dbReference>
<dbReference type="InterPro" id="IPR046903">
    <property type="entry name" value="Mab-21-like_nuc_Trfase"/>
</dbReference>
<evidence type="ECO:0000256" key="1">
    <source>
        <dbReference type="ARBA" id="ARBA00008307"/>
    </source>
</evidence>
<dbReference type="PANTHER" id="PTHR10656:SF70">
    <property type="entry name" value="PROTEIN MAB-21-RELATED"/>
    <property type="match status" value="1"/>
</dbReference>
<proteinExistence type="inferred from homology"/>
<reference evidence="5" key="1">
    <citation type="submission" date="2019-08" db="EMBL/GenBank/DDBJ databases">
        <title>The improved chromosome-level genome for the pearl oyster Pinctada fucata martensii using PacBio sequencing and Hi-C.</title>
        <authorList>
            <person name="Zheng Z."/>
        </authorList>
    </citation>
    <scope>NUCLEOTIDE SEQUENCE</scope>
    <source>
        <strain evidence="5">ZZ-2019</strain>
        <tissue evidence="5">Adductor muscle</tissue>
    </source>
</reference>
<accession>A0AA89BZF7</accession>
<dbReference type="AlphaFoldDB" id="A0AA89BZF7"/>
<evidence type="ECO:0000313" key="6">
    <source>
        <dbReference type="Proteomes" id="UP001186944"/>
    </source>
</evidence>
<feature type="region of interest" description="Disordered" evidence="2">
    <location>
        <begin position="315"/>
        <end position="365"/>
    </location>
</feature>
<dbReference type="EMBL" id="VSWD01000006">
    <property type="protein sequence ID" value="KAK3100115.1"/>
    <property type="molecule type" value="Genomic_DNA"/>
</dbReference>
<feature type="domain" description="Mab-21-like nucleotidyltransferase" evidence="3">
    <location>
        <begin position="26"/>
        <end position="246"/>
    </location>
</feature>
<gene>
    <name evidence="5" type="ORF">FSP39_015018</name>
</gene>
<evidence type="ECO:0000259" key="3">
    <source>
        <dbReference type="Pfam" id="PF03281"/>
    </source>
</evidence>
<comment type="similarity">
    <text evidence="1">Belongs to the mab-21 family.</text>
</comment>
<protein>
    <recommendedName>
        <fullName evidence="7">Mab-21-like nucleotidyltransferase domain-containing protein</fullName>
    </recommendedName>
</protein>
<dbReference type="InterPro" id="IPR046906">
    <property type="entry name" value="Mab-21_HhH/H2TH-like"/>
</dbReference>
<sequence>MIQDLASAIGNLDQRFKCVCIPSGSFYDELKIDKPDEFDFVLEIEALSTAGVCMVVPSRNKLGFTYLAIVDETEALRFSEFLFSPEDEGLEEECEHQLLSVSLMQPYFADLVQKAIENIQIPKEISSNEDGDGVSPRFHALNHGPCAKLDLTFDDPIIGRLKIDIAIAPAIRVPWQPLIPKVLEETFHTDVNRLFLGQIEEMIKTTGILLVPFSLDDIEPSGDKSWKYIYSETWRVSFSKVESKIFSMFSTRSTEKRLVRILKMLVKDNFRHSEALMEEANVLHLKEEEPPSTFVSIVSIDCLTTGERIVGEECHPSEDTARKDSNEEILYNREEENRPRPSTHISMASYSKRKSSPAKSTKTTDDPDLSLLQTYVIKMVFFYLKLSDVSGSEWREEELADILLQVLDTLYDAYLHNKRGFLHFWFRGHVGKTPKESARQEILLCLEKVLKSFQEL</sequence>